<dbReference type="EMBL" id="JBFOLJ010000016">
    <property type="protein sequence ID" value="KAL2469028.1"/>
    <property type="molecule type" value="Genomic_DNA"/>
</dbReference>
<reference evidence="18" key="1">
    <citation type="submission" date="2024-07" db="EMBL/GenBank/DDBJ databases">
        <title>Two chromosome-level genome assemblies of Korean endemic species Abeliophyllum distichum and Forsythia ovata (Oleaceae).</title>
        <authorList>
            <person name="Jang H."/>
        </authorList>
    </citation>
    <scope>NUCLEOTIDE SEQUENCE [LARGE SCALE GENOMIC DNA]</scope>
</reference>
<evidence type="ECO:0000256" key="8">
    <source>
        <dbReference type="ARBA" id="ARBA00023002"/>
    </source>
</evidence>
<accession>A0ABD1Q092</accession>
<feature type="region of interest" description="Disordered" evidence="14">
    <location>
        <begin position="1"/>
        <end position="20"/>
    </location>
</feature>
<evidence type="ECO:0000256" key="9">
    <source>
        <dbReference type="ARBA" id="ARBA00023004"/>
    </source>
</evidence>
<dbReference type="SFLD" id="SFLDS00052">
    <property type="entry name" value="Ferric_Reductase_Domain"/>
    <property type="match status" value="1"/>
</dbReference>
<keyword evidence="7 15" id="KW-1133">Transmembrane helix</keyword>
<keyword evidence="11 15" id="KW-0472">Membrane</keyword>
<dbReference type="GO" id="GO:0140618">
    <property type="term" value="F:ferric-chelate reductase (NADH) activity"/>
    <property type="evidence" value="ECO:0007669"/>
    <property type="project" value="UniProtKB-EC"/>
</dbReference>
<feature type="domain" description="FAD-binding FR-type" evidence="16">
    <location>
        <begin position="330"/>
        <end position="435"/>
    </location>
</feature>
<gene>
    <name evidence="17" type="ORF">Fot_50604</name>
</gene>
<evidence type="ECO:0000256" key="10">
    <source>
        <dbReference type="ARBA" id="ARBA00023065"/>
    </source>
</evidence>
<evidence type="ECO:0000256" key="5">
    <source>
        <dbReference type="ARBA" id="ARBA00022692"/>
    </source>
</evidence>
<evidence type="ECO:0000256" key="2">
    <source>
        <dbReference type="ARBA" id="ARBA00004141"/>
    </source>
</evidence>
<sequence length="719" mass="80866">MDPQRSPLSSPQPPSSRGGNNTIRATIMTLLMTVFAGYLFIWIMTPTNLYRQIWLPEIRSQANSTYFGTQGATFLIYTFPILFIAALGCVYLHLGKKPSDYHIKDPIGSNRTAILKRPVIIKGLGIVSWIEITFFLMFIGLLIWSFATYLSIGFAKITPMSAAKSGENVWQEKLESAALRLGLVGNICIAFLFFPVTRGSSVLPLFGLTSEASVKYHIWLGHITMTLFTAHGLCYIIYWAATHSLSEMLKWENTGVSNVAGELSLLAGLVLWATTFPRIRRKIFELFFYTHHLYILFVFFFVLHVGIGYACIMLPGFYLFMVDRYLRFLQSRQGVRLISARILPCETVELNFSKSRGLSYTPTSIMFLNVAGISKLQWHPFTISSNSSLEPEKLSVIIKGEGSWSKKLYQLLSSPSSIDQLNVSIEGPYGPPSTDFLTHDLLVMVSGGSGITPFISIIREIIYASEVLKCKTPEILLISSFKNSFDLTMLDLLLPISGAPSEFSKLGLQIEAYVTREKQNSAQEKNSIRTVWFKPNPSDAPITPILGENNWLWLGAIISMSFIIYLIFIGILMQYYIYPIDHNTNKIYSSSSRAVLNILFIGICIVITSTAAFLWNKRKNVKETTQIQNMEGATPIASPNSWLYNADRELESLPQQSFVQSINVHYGKRPDLKRILFERKESSVGVLVCGPKKMRHEVARICSSGLAANLHFESISFSW</sequence>
<comment type="subcellular location">
    <subcellularLocation>
        <location evidence="2">Membrane</location>
        <topology evidence="2">Multi-pass membrane protein</topology>
    </subcellularLocation>
</comment>
<dbReference type="PRINTS" id="PR00406">
    <property type="entry name" value="CYTB5RDTASE"/>
</dbReference>
<feature type="transmembrane region" description="Helical" evidence="15">
    <location>
        <begin position="177"/>
        <end position="196"/>
    </location>
</feature>
<protein>
    <recommendedName>
        <fullName evidence="13">ferric-chelate reductase (NADH)</fullName>
        <ecNumber evidence="13">1.16.1.7</ecNumber>
    </recommendedName>
</protein>
<dbReference type="GO" id="GO:0016020">
    <property type="term" value="C:membrane"/>
    <property type="evidence" value="ECO:0007669"/>
    <property type="project" value="UniProtKB-SubCell"/>
</dbReference>
<dbReference type="InterPro" id="IPR050369">
    <property type="entry name" value="RBOH/FRE"/>
</dbReference>
<dbReference type="AlphaFoldDB" id="A0ABD1Q092"/>
<comment type="similarity">
    <text evidence="3">Belongs to the ferric reductase (FRE) family.</text>
</comment>
<dbReference type="EC" id="1.16.1.7" evidence="13"/>
<dbReference type="CDD" id="cd06186">
    <property type="entry name" value="NOX_Duox_like_FAD_NADP"/>
    <property type="match status" value="1"/>
</dbReference>
<evidence type="ECO:0000256" key="3">
    <source>
        <dbReference type="ARBA" id="ARBA00006278"/>
    </source>
</evidence>
<evidence type="ECO:0000256" key="4">
    <source>
        <dbReference type="ARBA" id="ARBA00022448"/>
    </source>
</evidence>
<dbReference type="FunFam" id="3.40.50.80:FF:000039">
    <property type="entry name" value="Ferric reduction oxidase 3"/>
    <property type="match status" value="1"/>
</dbReference>
<feature type="transmembrane region" description="Helical" evidence="15">
    <location>
        <begin position="216"/>
        <end position="241"/>
    </location>
</feature>
<dbReference type="InterPro" id="IPR013112">
    <property type="entry name" value="FAD-bd_8"/>
</dbReference>
<evidence type="ECO:0000256" key="7">
    <source>
        <dbReference type="ARBA" id="ARBA00022989"/>
    </source>
</evidence>
<organism evidence="17 18">
    <name type="scientific">Forsythia ovata</name>
    <dbReference type="NCBI Taxonomy" id="205694"/>
    <lineage>
        <taxon>Eukaryota</taxon>
        <taxon>Viridiplantae</taxon>
        <taxon>Streptophyta</taxon>
        <taxon>Embryophyta</taxon>
        <taxon>Tracheophyta</taxon>
        <taxon>Spermatophyta</taxon>
        <taxon>Magnoliopsida</taxon>
        <taxon>eudicotyledons</taxon>
        <taxon>Gunneridae</taxon>
        <taxon>Pentapetalae</taxon>
        <taxon>asterids</taxon>
        <taxon>lamiids</taxon>
        <taxon>Lamiales</taxon>
        <taxon>Oleaceae</taxon>
        <taxon>Forsythieae</taxon>
        <taxon>Forsythia</taxon>
    </lineage>
</organism>
<dbReference type="InterPro" id="IPR017927">
    <property type="entry name" value="FAD-bd_FR_type"/>
</dbReference>
<evidence type="ECO:0000256" key="11">
    <source>
        <dbReference type="ARBA" id="ARBA00023136"/>
    </source>
</evidence>
<dbReference type="SUPFAM" id="SSF52343">
    <property type="entry name" value="Ferredoxin reductase-like, C-terminal NADP-linked domain"/>
    <property type="match status" value="1"/>
</dbReference>
<evidence type="ECO:0000256" key="1">
    <source>
        <dbReference type="ARBA" id="ARBA00001974"/>
    </source>
</evidence>
<keyword evidence="10" id="KW-0406">Ion transport</keyword>
<evidence type="ECO:0000259" key="16">
    <source>
        <dbReference type="PROSITE" id="PS51384"/>
    </source>
</evidence>
<dbReference type="Gene3D" id="3.40.50.80">
    <property type="entry name" value="Nucleotide-binding domain of ferredoxin-NADP reductase (FNR) module"/>
    <property type="match status" value="2"/>
</dbReference>
<keyword evidence="8" id="KW-0560">Oxidoreductase</keyword>
<dbReference type="PROSITE" id="PS51384">
    <property type="entry name" value="FAD_FR"/>
    <property type="match status" value="1"/>
</dbReference>
<dbReference type="Pfam" id="PF01794">
    <property type="entry name" value="Ferric_reduct"/>
    <property type="match status" value="1"/>
</dbReference>
<dbReference type="Proteomes" id="UP001604277">
    <property type="component" value="Unassembled WGS sequence"/>
</dbReference>
<dbReference type="Pfam" id="PF08030">
    <property type="entry name" value="NAD_binding_6"/>
    <property type="match status" value="1"/>
</dbReference>
<evidence type="ECO:0000256" key="13">
    <source>
        <dbReference type="ARBA" id="ARBA00066905"/>
    </source>
</evidence>
<proteinExistence type="inferred from homology"/>
<evidence type="ECO:0000313" key="18">
    <source>
        <dbReference type="Proteomes" id="UP001604277"/>
    </source>
</evidence>
<keyword evidence="18" id="KW-1185">Reference proteome</keyword>
<dbReference type="InterPro" id="IPR039261">
    <property type="entry name" value="FNR_nucleotide-bd"/>
</dbReference>
<dbReference type="SFLD" id="SFLDG01168">
    <property type="entry name" value="Ferric_reductase_subgroup_(FRE"/>
    <property type="match status" value="1"/>
</dbReference>
<keyword evidence="4" id="KW-0813">Transport</keyword>
<feature type="transmembrane region" description="Helical" evidence="15">
    <location>
        <begin position="136"/>
        <end position="157"/>
    </location>
</feature>
<feature type="transmembrane region" description="Helical" evidence="15">
    <location>
        <begin position="595"/>
        <end position="615"/>
    </location>
</feature>
<feature type="transmembrane region" description="Helical" evidence="15">
    <location>
        <begin position="21"/>
        <end position="44"/>
    </location>
</feature>
<feature type="transmembrane region" description="Helical" evidence="15">
    <location>
        <begin position="293"/>
        <end position="320"/>
    </location>
</feature>
<keyword evidence="9" id="KW-0408">Iron</keyword>
<feature type="transmembrane region" description="Helical" evidence="15">
    <location>
        <begin position="551"/>
        <end position="575"/>
    </location>
</feature>
<dbReference type="GO" id="GO:0006811">
    <property type="term" value="P:monoatomic ion transport"/>
    <property type="evidence" value="ECO:0007669"/>
    <property type="project" value="UniProtKB-KW"/>
</dbReference>
<evidence type="ECO:0000256" key="15">
    <source>
        <dbReference type="SAM" id="Phobius"/>
    </source>
</evidence>
<comment type="catalytic activity">
    <reaction evidence="12">
        <text>2 a Fe(II)-siderophore + NAD(+) + H(+) = 2 a Fe(III)-siderophore + NADH</text>
        <dbReference type="Rhea" id="RHEA:15061"/>
        <dbReference type="Rhea" id="RHEA-COMP:11342"/>
        <dbReference type="Rhea" id="RHEA-COMP:11344"/>
        <dbReference type="ChEBI" id="CHEBI:15378"/>
        <dbReference type="ChEBI" id="CHEBI:29033"/>
        <dbReference type="ChEBI" id="CHEBI:29034"/>
        <dbReference type="ChEBI" id="CHEBI:57540"/>
        <dbReference type="ChEBI" id="CHEBI:57945"/>
        <dbReference type="EC" id="1.16.1.7"/>
    </reaction>
</comment>
<dbReference type="PANTHER" id="PTHR11972">
    <property type="entry name" value="NADPH OXIDASE"/>
    <property type="match status" value="1"/>
</dbReference>
<evidence type="ECO:0000313" key="17">
    <source>
        <dbReference type="EMBL" id="KAL2469028.1"/>
    </source>
</evidence>
<comment type="caution">
    <text evidence="17">The sequence shown here is derived from an EMBL/GenBank/DDBJ whole genome shotgun (WGS) entry which is preliminary data.</text>
</comment>
<dbReference type="InterPro" id="IPR013121">
    <property type="entry name" value="Fe_red_NAD-bd_6"/>
</dbReference>
<feature type="transmembrane region" description="Helical" evidence="15">
    <location>
        <begin position="74"/>
        <end position="94"/>
    </location>
</feature>
<keyword evidence="6" id="KW-0479">Metal-binding</keyword>
<dbReference type="InterPro" id="IPR013130">
    <property type="entry name" value="Fe3_Rdtase_TM_dom"/>
</dbReference>
<evidence type="ECO:0000256" key="6">
    <source>
        <dbReference type="ARBA" id="ARBA00022723"/>
    </source>
</evidence>
<feature type="transmembrane region" description="Helical" evidence="15">
    <location>
        <begin position="253"/>
        <end position="273"/>
    </location>
</feature>
<dbReference type="Pfam" id="PF08022">
    <property type="entry name" value="FAD_binding_8"/>
    <property type="match status" value="1"/>
</dbReference>
<dbReference type="PANTHER" id="PTHR11972:SF41">
    <property type="entry name" value="FERRIC REDUCTION OXIDASE 2"/>
    <property type="match status" value="1"/>
</dbReference>
<evidence type="ECO:0000256" key="14">
    <source>
        <dbReference type="SAM" id="MobiDB-lite"/>
    </source>
</evidence>
<comment type="cofactor">
    <cofactor evidence="1">
        <name>FAD</name>
        <dbReference type="ChEBI" id="CHEBI:57692"/>
    </cofactor>
</comment>
<evidence type="ECO:0000256" key="12">
    <source>
        <dbReference type="ARBA" id="ARBA00050970"/>
    </source>
</evidence>
<dbReference type="GO" id="GO:0046872">
    <property type="term" value="F:metal ion binding"/>
    <property type="evidence" value="ECO:0007669"/>
    <property type="project" value="UniProtKB-KW"/>
</dbReference>
<name>A0ABD1Q092_9LAMI</name>
<keyword evidence="5 15" id="KW-0812">Transmembrane</keyword>